<dbReference type="InterPro" id="IPR039602">
    <property type="entry name" value="Rxt2"/>
</dbReference>
<evidence type="ECO:0000256" key="1">
    <source>
        <dbReference type="SAM" id="MobiDB-lite"/>
    </source>
</evidence>
<dbReference type="PANTHER" id="PTHR28232:SF1">
    <property type="entry name" value="TRANSCRIPTIONAL REGULATORY PROTEIN RXT2"/>
    <property type="match status" value="1"/>
</dbReference>
<dbReference type="OrthoDB" id="2405722at2759"/>
<accession>A0A1Y2CVK6</accession>
<dbReference type="GO" id="GO:0033698">
    <property type="term" value="C:Rpd3L complex"/>
    <property type="evidence" value="ECO:0007669"/>
    <property type="project" value="TreeGrafter"/>
</dbReference>
<organism evidence="3 4">
    <name type="scientific">Rhizoclosmatium globosum</name>
    <dbReference type="NCBI Taxonomy" id="329046"/>
    <lineage>
        <taxon>Eukaryota</taxon>
        <taxon>Fungi</taxon>
        <taxon>Fungi incertae sedis</taxon>
        <taxon>Chytridiomycota</taxon>
        <taxon>Chytridiomycota incertae sedis</taxon>
        <taxon>Chytridiomycetes</taxon>
        <taxon>Chytridiales</taxon>
        <taxon>Chytriomycetaceae</taxon>
        <taxon>Rhizoclosmatium</taxon>
    </lineage>
</organism>
<evidence type="ECO:0000313" key="4">
    <source>
        <dbReference type="Proteomes" id="UP000193642"/>
    </source>
</evidence>
<dbReference type="AlphaFoldDB" id="A0A1Y2CVK6"/>
<comment type="caution">
    <text evidence="3">The sequence shown here is derived from an EMBL/GenBank/DDBJ whole genome shotgun (WGS) entry which is preliminary data.</text>
</comment>
<evidence type="ECO:0000259" key="2">
    <source>
        <dbReference type="Pfam" id="PF08595"/>
    </source>
</evidence>
<feature type="domain" description="Transcriptional regulatory protein RXT2 N-terminal" evidence="2">
    <location>
        <begin position="12"/>
        <end position="86"/>
    </location>
</feature>
<dbReference type="GO" id="GO:0005829">
    <property type="term" value="C:cytosol"/>
    <property type="evidence" value="ECO:0007669"/>
    <property type="project" value="TreeGrafter"/>
</dbReference>
<gene>
    <name evidence="3" type="ORF">BCR33DRAFT_712884</name>
</gene>
<feature type="region of interest" description="Disordered" evidence="1">
    <location>
        <begin position="1"/>
        <end position="25"/>
    </location>
</feature>
<dbReference type="InterPro" id="IPR013904">
    <property type="entry name" value="RXT2_N"/>
</dbReference>
<sequence>MGKKRTITRKQRDDEDEDDADESPYAGINIDEIWAPLESPADVINNKAHVRTLRSRQLKVLGHELMQTIERETVKNQPLVRLVDALQMDDPFLQDFDLSQLGVSTEVQREFRDVVQDCVNCNFEFLRQIAMVRSKLILAHDKKKVLAKKLAPFPKK</sequence>
<dbReference type="Pfam" id="PF08595">
    <property type="entry name" value="RXT2_N"/>
    <property type="match status" value="1"/>
</dbReference>
<name>A0A1Y2CVK6_9FUNG</name>
<reference evidence="3 4" key="1">
    <citation type="submission" date="2016-07" db="EMBL/GenBank/DDBJ databases">
        <title>Pervasive Adenine N6-methylation of Active Genes in Fungi.</title>
        <authorList>
            <consortium name="DOE Joint Genome Institute"/>
            <person name="Mondo S.J."/>
            <person name="Dannebaum R.O."/>
            <person name="Kuo R.C."/>
            <person name="Labutti K."/>
            <person name="Haridas S."/>
            <person name="Kuo A."/>
            <person name="Salamov A."/>
            <person name="Ahrendt S.R."/>
            <person name="Lipzen A."/>
            <person name="Sullivan W."/>
            <person name="Andreopoulos W.B."/>
            <person name="Clum A."/>
            <person name="Lindquist E."/>
            <person name="Daum C."/>
            <person name="Ramamoorthy G.K."/>
            <person name="Gryganskyi A."/>
            <person name="Culley D."/>
            <person name="Magnuson J.K."/>
            <person name="James T.Y."/>
            <person name="O'Malley M.A."/>
            <person name="Stajich J.E."/>
            <person name="Spatafora J.W."/>
            <person name="Visel A."/>
            <person name="Grigoriev I.V."/>
        </authorList>
    </citation>
    <scope>NUCLEOTIDE SEQUENCE [LARGE SCALE GENOMIC DNA]</scope>
    <source>
        <strain evidence="3 4">JEL800</strain>
    </source>
</reference>
<protein>
    <recommendedName>
        <fullName evidence="2">Transcriptional regulatory protein RXT2 N-terminal domain-containing protein</fullName>
    </recommendedName>
</protein>
<dbReference type="EMBL" id="MCGO01000006">
    <property type="protein sequence ID" value="ORY50926.1"/>
    <property type="molecule type" value="Genomic_DNA"/>
</dbReference>
<dbReference type="PANTHER" id="PTHR28232">
    <property type="entry name" value="TRANSCRIPTIONAL REGULATORY PROTEIN RXT2"/>
    <property type="match status" value="1"/>
</dbReference>
<proteinExistence type="predicted"/>
<dbReference type="Proteomes" id="UP000193642">
    <property type="component" value="Unassembled WGS sequence"/>
</dbReference>
<keyword evidence="4" id="KW-1185">Reference proteome</keyword>
<evidence type="ECO:0000313" key="3">
    <source>
        <dbReference type="EMBL" id="ORY50926.1"/>
    </source>
</evidence>